<evidence type="ECO:0000313" key="5">
    <source>
        <dbReference type="EMBL" id="BAY83313.1"/>
    </source>
</evidence>
<dbReference type="PANTHER" id="PTHR12526:SF640">
    <property type="entry name" value="COLANIC ACID BIOSYNTHESIS GLYCOSYLTRANSFERASE WCAL-RELATED"/>
    <property type="match status" value="1"/>
</dbReference>
<comment type="similarity">
    <text evidence="1">Belongs to the glycosyltransferase group 1 family. Glycosyltransferase 4 subfamily.</text>
</comment>
<dbReference type="OrthoDB" id="73743at2"/>
<proteinExistence type="inferred from homology"/>
<dbReference type="SUPFAM" id="SSF53756">
    <property type="entry name" value="UDP-Glycosyltransferase/glycogen phosphorylase"/>
    <property type="match status" value="1"/>
</dbReference>
<gene>
    <name evidence="5" type="ORF">NIES267_28000</name>
</gene>
<evidence type="ECO:0000256" key="2">
    <source>
        <dbReference type="ARBA" id="ARBA00022676"/>
    </source>
</evidence>
<feature type="domain" description="Glycosyl transferase family 1" evidence="4">
    <location>
        <begin position="229"/>
        <end position="392"/>
    </location>
</feature>
<keyword evidence="2" id="KW-0328">Glycosyltransferase</keyword>
<dbReference type="InterPro" id="IPR001296">
    <property type="entry name" value="Glyco_trans_1"/>
</dbReference>
<sequence length="436" mass="50037">MKIAFIVDRFPVLSETFVINQITGLIERGNEVHIYGRETYDNKLHPDVEKYKLIERTHYLPEIPKNYLARLFNVLYLFAKNFSQAPLVLLRSLNIFKYGKRAACLRLFYSTLPFLDAPKYDIIHCQFGRQAICKFGPYSYEGLVLREIGAVEGKLLTTFRGYDISWYLHKYGENVYDGLFKKGDFFYTNCEFFRQRVIELGCDEEKIVVHGSGINCDRFTFKARYPDASGLIRIATTGRLIEKKGIEYAIRAIAEVAKVYPKVEFNIIGDGELKERFLQIIQELNIEDKVHLKGWRNQKEIISILDETHIFVAPSVTASDGNQDAPVNTLKEAMAMGLPVIGTLHGGIPELVEDSVSGFLVPERDEKAIAQKLIYLIEHPEIWQQMGLSGRKKVETSYDTDKLNSELVEMYQHILGENLYSKEEQTPLSSVSPEYI</sequence>
<keyword evidence="3 5" id="KW-0808">Transferase</keyword>
<dbReference type="Pfam" id="PF00534">
    <property type="entry name" value="Glycos_transf_1"/>
    <property type="match status" value="1"/>
</dbReference>
<dbReference type="Proteomes" id="UP000218418">
    <property type="component" value="Chromosome"/>
</dbReference>
<evidence type="ECO:0000256" key="1">
    <source>
        <dbReference type="ARBA" id="ARBA00009481"/>
    </source>
</evidence>
<evidence type="ECO:0000256" key="3">
    <source>
        <dbReference type="ARBA" id="ARBA00022679"/>
    </source>
</evidence>
<reference evidence="5 6" key="1">
    <citation type="submission" date="2017-06" db="EMBL/GenBank/DDBJ databases">
        <title>Genome sequencing of cyanobaciteial culture collection at National Institute for Environmental Studies (NIES).</title>
        <authorList>
            <person name="Hirose Y."/>
            <person name="Shimura Y."/>
            <person name="Fujisawa T."/>
            <person name="Nakamura Y."/>
            <person name="Kawachi M."/>
        </authorList>
    </citation>
    <scope>NUCLEOTIDE SEQUENCE [LARGE SCALE GENOMIC DNA]</scope>
    <source>
        <strain evidence="5 6">NIES-267</strain>
    </source>
</reference>
<evidence type="ECO:0000313" key="6">
    <source>
        <dbReference type="Proteomes" id="UP000218418"/>
    </source>
</evidence>
<accession>A0A1Z4LQ32</accession>
<keyword evidence="6" id="KW-1185">Reference proteome</keyword>
<name>A0A1Z4LQ32_9CYAN</name>
<dbReference type="EMBL" id="AP018227">
    <property type="protein sequence ID" value="BAY83313.1"/>
    <property type="molecule type" value="Genomic_DNA"/>
</dbReference>
<dbReference type="AlphaFoldDB" id="A0A1Z4LQ32"/>
<dbReference type="GO" id="GO:0016757">
    <property type="term" value="F:glycosyltransferase activity"/>
    <property type="evidence" value="ECO:0007669"/>
    <property type="project" value="UniProtKB-KW"/>
</dbReference>
<evidence type="ECO:0000259" key="4">
    <source>
        <dbReference type="Pfam" id="PF00534"/>
    </source>
</evidence>
<protein>
    <submittedName>
        <fullName evidence="5">Putative glycosyltransferase</fullName>
    </submittedName>
</protein>
<organism evidence="5 6">
    <name type="scientific">Calothrix parasitica NIES-267</name>
    <dbReference type="NCBI Taxonomy" id="1973488"/>
    <lineage>
        <taxon>Bacteria</taxon>
        <taxon>Bacillati</taxon>
        <taxon>Cyanobacteriota</taxon>
        <taxon>Cyanophyceae</taxon>
        <taxon>Nostocales</taxon>
        <taxon>Calotrichaceae</taxon>
        <taxon>Calothrix</taxon>
    </lineage>
</organism>
<dbReference type="PANTHER" id="PTHR12526">
    <property type="entry name" value="GLYCOSYLTRANSFERASE"/>
    <property type="match status" value="1"/>
</dbReference>
<dbReference type="Gene3D" id="3.40.50.2000">
    <property type="entry name" value="Glycogen Phosphorylase B"/>
    <property type="match status" value="2"/>
</dbReference>